<dbReference type="Proteomes" id="UP000023541">
    <property type="component" value="Unassembled WGS sequence"/>
</dbReference>
<gene>
    <name evidence="1" type="ORF">ATO12_03760</name>
</gene>
<protein>
    <recommendedName>
        <fullName evidence="3">Hydrolase</fullName>
    </recommendedName>
</protein>
<dbReference type="STRING" id="1317122.ATO12_03760"/>
<dbReference type="OrthoDB" id="1451701at2"/>
<dbReference type="RefSeq" id="WP_034238727.1">
    <property type="nucleotide sequence ID" value="NZ_AQRA01000001.1"/>
</dbReference>
<reference evidence="1 2" key="1">
    <citation type="submission" date="2014-04" db="EMBL/GenBank/DDBJ databases">
        <title>Aquimarina sp. 22II-S11-z7 Genome Sequencing.</title>
        <authorList>
            <person name="Lai Q."/>
        </authorList>
    </citation>
    <scope>NUCLEOTIDE SEQUENCE [LARGE SCALE GENOMIC DNA]</scope>
    <source>
        <strain evidence="1 2">22II-S11-z7</strain>
    </source>
</reference>
<evidence type="ECO:0000313" key="1">
    <source>
        <dbReference type="EMBL" id="EZH75919.1"/>
    </source>
</evidence>
<comment type="caution">
    <text evidence="1">The sequence shown here is derived from an EMBL/GenBank/DDBJ whole genome shotgun (WGS) entry which is preliminary data.</text>
</comment>
<evidence type="ECO:0008006" key="3">
    <source>
        <dbReference type="Google" id="ProtNLM"/>
    </source>
</evidence>
<dbReference type="AlphaFoldDB" id="A0A023C133"/>
<proteinExistence type="predicted"/>
<sequence>MKNKIFLYLFIFAALFILFQFMNAKKAKESYDTKIESLKTKITTKEATIDSLISANMDLTYFSLDSNEDAASYFEEMGYDANKLALTISDQIIGQNKAGEDNPIIPFVGMEGNMNINKVRLLNHKWIIADFTDGVYWGELFILYEVKEGGVIDFEVEKSFLYPRD</sequence>
<dbReference type="EMBL" id="AQRA01000001">
    <property type="protein sequence ID" value="EZH75919.1"/>
    <property type="molecule type" value="Genomic_DNA"/>
</dbReference>
<name>A0A023C133_9FLAO</name>
<organism evidence="1 2">
    <name type="scientific">Aquimarina atlantica</name>
    <dbReference type="NCBI Taxonomy" id="1317122"/>
    <lineage>
        <taxon>Bacteria</taxon>
        <taxon>Pseudomonadati</taxon>
        <taxon>Bacteroidota</taxon>
        <taxon>Flavobacteriia</taxon>
        <taxon>Flavobacteriales</taxon>
        <taxon>Flavobacteriaceae</taxon>
        <taxon>Aquimarina</taxon>
    </lineage>
</organism>
<evidence type="ECO:0000313" key="2">
    <source>
        <dbReference type="Proteomes" id="UP000023541"/>
    </source>
</evidence>
<accession>A0A023C133</accession>
<dbReference type="eggNOG" id="ENOG5032S0H">
    <property type="taxonomic scope" value="Bacteria"/>
</dbReference>
<keyword evidence="2" id="KW-1185">Reference proteome</keyword>